<gene>
    <name evidence="2" type="ORF">DJ79_06850</name>
</gene>
<evidence type="ECO:0000313" key="2">
    <source>
        <dbReference type="EMBL" id="OYR67915.1"/>
    </source>
</evidence>
<keyword evidence="1" id="KW-0812">Transmembrane</keyword>
<protein>
    <recommendedName>
        <fullName evidence="4">DUF4330 domain-containing protein</fullName>
    </recommendedName>
</protein>
<dbReference type="Proteomes" id="UP000215607">
    <property type="component" value="Unassembled WGS sequence"/>
</dbReference>
<reference evidence="2 3" key="1">
    <citation type="journal article" date="2014" name="Front. Microbiol.">
        <title>Population and genomic analysis of the genus Halorubrum.</title>
        <authorList>
            <person name="Fullmer M.S."/>
            <person name="Soucy S.M."/>
            <person name="Swithers K.S."/>
            <person name="Makkay A.M."/>
            <person name="Wheeler R."/>
            <person name="Ventosa A."/>
            <person name="Gogarten J.P."/>
            <person name="Papke R.T."/>
        </authorList>
    </citation>
    <scope>NUCLEOTIDE SEQUENCE [LARGE SCALE GENOMIC DNA]</scope>
    <source>
        <strain evidence="2 3">Ga2p</strain>
    </source>
</reference>
<proteinExistence type="predicted"/>
<keyword evidence="1" id="KW-0472">Membrane</keyword>
<dbReference type="Pfam" id="PF14221">
    <property type="entry name" value="DUF4330"/>
    <property type="match status" value="2"/>
</dbReference>
<dbReference type="AlphaFoldDB" id="A0A256JGC0"/>
<comment type="caution">
    <text evidence="2">The sequence shown here is derived from an EMBL/GenBank/DDBJ whole genome shotgun (WGS) entry which is preliminary data.</text>
</comment>
<evidence type="ECO:0000256" key="1">
    <source>
        <dbReference type="SAM" id="Phobius"/>
    </source>
</evidence>
<sequence length="475" mass="50996">MPDSEGTSTELIDDEGRLFGRVNVIDALVVLLIAAVVVAGAAFVLTDDPAPPPETDTTYATLDVGAQPAYIVEAVNEGDSYSPNDRSTMTVTDVQLTPRGNDVGVTLRVELEGELQNDGSIAYGDAPLRLGRSLSLNTDRYQLDGQIRAVGDGDGLRVEDTTVVLRDTLGTDDAESVAPGDEVRLAGRTVANVENVTRFPTGDPDRQRVFVTANLSTHREGDERRFGGSPVRRGQSVRLSTGEYTVNGVIERVGSGLDFEETRVVVRDTLPTRDANEIASGDEIRVGDRSVATVEEVTQFATNDPNQRRVFLVAALRTYRQDGSQRFGGDAVRRGQGVTLSTPAYTVEGRIEQVGEDSRIGSASRRTVTLRMDDVRDDMADAINAGMTERAGGNTVARVTDVRVEPSLIIATGEDGSVNVVDHPIDRQVTLTADIMVRETVAGPRFKGDPLRQGERVTLDLGTATIRATVVNVSG</sequence>
<accession>A0A256JGC0</accession>
<dbReference type="RefSeq" id="WP_094592871.1">
    <property type="nucleotide sequence ID" value="NZ_NHPA01000038.1"/>
</dbReference>
<organism evidence="2 3">
    <name type="scientific">Halorubrum ezzemoulense</name>
    <name type="common">Halorubrum chaoviator</name>
    <dbReference type="NCBI Taxonomy" id="337243"/>
    <lineage>
        <taxon>Archaea</taxon>
        <taxon>Methanobacteriati</taxon>
        <taxon>Methanobacteriota</taxon>
        <taxon>Stenosarchaea group</taxon>
        <taxon>Halobacteria</taxon>
        <taxon>Halobacteriales</taxon>
        <taxon>Haloferacaceae</taxon>
        <taxon>Halorubrum</taxon>
    </lineage>
</organism>
<name>A0A256JGC0_HALEZ</name>
<keyword evidence="1" id="KW-1133">Transmembrane helix</keyword>
<dbReference type="InterPro" id="IPR025480">
    <property type="entry name" value="DUF4330"/>
</dbReference>
<feature type="transmembrane region" description="Helical" evidence="1">
    <location>
        <begin position="24"/>
        <end position="45"/>
    </location>
</feature>
<evidence type="ECO:0000313" key="3">
    <source>
        <dbReference type="Proteomes" id="UP000215607"/>
    </source>
</evidence>
<dbReference type="EMBL" id="NHPA01000038">
    <property type="protein sequence ID" value="OYR67915.1"/>
    <property type="molecule type" value="Genomic_DNA"/>
</dbReference>
<evidence type="ECO:0008006" key="4">
    <source>
        <dbReference type="Google" id="ProtNLM"/>
    </source>
</evidence>